<name>K9TTA8_9CYAN</name>
<organism evidence="4 5">
    <name type="scientific">Oscillatoria acuminata PCC 6304</name>
    <dbReference type="NCBI Taxonomy" id="56110"/>
    <lineage>
        <taxon>Bacteria</taxon>
        <taxon>Bacillati</taxon>
        <taxon>Cyanobacteriota</taxon>
        <taxon>Cyanophyceae</taxon>
        <taxon>Oscillatoriophycideae</taxon>
        <taxon>Oscillatoriales</taxon>
        <taxon>Oscillatoriaceae</taxon>
        <taxon>Oscillatoria</taxon>
    </lineage>
</organism>
<keyword evidence="2" id="KW-0378">Hydrolase</keyword>
<keyword evidence="4" id="KW-0121">Carboxypeptidase</keyword>
<dbReference type="eggNOG" id="COG2027">
    <property type="taxonomic scope" value="Bacteria"/>
</dbReference>
<accession>K9TTA8</accession>
<dbReference type="InParanoid" id="K9TTA8"/>
<evidence type="ECO:0000256" key="2">
    <source>
        <dbReference type="ARBA" id="ARBA00022801"/>
    </source>
</evidence>
<dbReference type="PANTHER" id="PTHR30023:SF0">
    <property type="entry name" value="PENICILLIN-SENSITIVE CARBOXYPEPTIDASE A"/>
    <property type="match status" value="1"/>
</dbReference>
<dbReference type="SUPFAM" id="SSF56601">
    <property type="entry name" value="beta-lactamase/transpeptidase-like"/>
    <property type="match status" value="1"/>
</dbReference>
<reference evidence="4 5" key="1">
    <citation type="submission" date="2012-06" db="EMBL/GenBank/DDBJ databases">
        <title>Finished chromosome of genome of Oscillatoria acuminata PCC 6304.</title>
        <authorList>
            <consortium name="US DOE Joint Genome Institute"/>
            <person name="Gugger M."/>
            <person name="Coursin T."/>
            <person name="Rippka R."/>
            <person name="Tandeau De Marsac N."/>
            <person name="Huntemann M."/>
            <person name="Wei C.-L."/>
            <person name="Han J."/>
            <person name="Detter J.C."/>
            <person name="Han C."/>
            <person name="Tapia R."/>
            <person name="Davenport K."/>
            <person name="Daligault H."/>
            <person name="Erkkila T."/>
            <person name="Gu W."/>
            <person name="Munk A.C.C."/>
            <person name="Teshima H."/>
            <person name="Xu Y."/>
            <person name="Chain P."/>
            <person name="Chen A."/>
            <person name="Krypides N."/>
            <person name="Mavromatis K."/>
            <person name="Markowitz V."/>
            <person name="Szeto E."/>
            <person name="Ivanova N."/>
            <person name="Mikhailova N."/>
            <person name="Ovchinnikova G."/>
            <person name="Pagani I."/>
            <person name="Pati A."/>
            <person name="Goodwin L."/>
            <person name="Peters L."/>
            <person name="Pitluck S."/>
            <person name="Woyke T."/>
            <person name="Kerfeld C."/>
        </authorList>
    </citation>
    <scope>NUCLEOTIDE SEQUENCE [LARGE SCALE GENOMIC DNA]</scope>
    <source>
        <strain evidence="4 5">PCC 6304</strain>
    </source>
</reference>
<dbReference type="Gene3D" id="3.40.710.10">
    <property type="entry name" value="DD-peptidase/beta-lactamase superfamily"/>
    <property type="match status" value="1"/>
</dbReference>
<dbReference type="PRINTS" id="PR00922">
    <property type="entry name" value="DADACBPTASE3"/>
</dbReference>
<comment type="similarity">
    <text evidence="1">Belongs to the peptidase S13 family.</text>
</comment>
<dbReference type="EMBL" id="CP003607">
    <property type="protein sequence ID" value="AFY85244.1"/>
    <property type="molecule type" value="Genomic_DNA"/>
</dbReference>
<keyword evidence="4" id="KW-0645">Protease</keyword>
<dbReference type="KEGG" id="oac:Oscil6304_5772"/>
<feature type="region of interest" description="Disordered" evidence="3">
    <location>
        <begin position="439"/>
        <end position="459"/>
    </location>
</feature>
<evidence type="ECO:0000313" key="4">
    <source>
        <dbReference type="EMBL" id="AFY85244.1"/>
    </source>
</evidence>
<dbReference type="GO" id="GO:0004185">
    <property type="term" value="F:serine-type carboxypeptidase activity"/>
    <property type="evidence" value="ECO:0007669"/>
    <property type="project" value="InterPro"/>
</dbReference>
<dbReference type="HOGENOM" id="CLU_047821_0_0_3"/>
<dbReference type="InterPro" id="IPR012338">
    <property type="entry name" value="Beta-lactam/transpept-like"/>
</dbReference>
<dbReference type="Proteomes" id="UP000010367">
    <property type="component" value="Chromosome"/>
</dbReference>
<dbReference type="AlphaFoldDB" id="K9TTA8"/>
<dbReference type="InterPro" id="IPR000667">
    <property type="entry name" value="Peptidase_S13"/>
</dbReference>
<protein>
    <submittedName>
        <fullName evidence="4">D-alanyl-D-alanine carboxypeptidase (Penicillin-binding protein 4)</fullName>
    </submittedName>
</protein>
<dbReference type="Gene3D" id="3.50.80.20">
    <property type="entry name" value="D-Ala-D-Ala carboxypeptidase C, peptidase S13"/>
    <property type="match status" value="1"/>
</dbReference>
<evidence type="ECO:0000313" key="5">
    <source>
        <dbReference type="Proteomes" id="UP000010367"/>
    </source>
</evidence>
<dbReference type="Pfam" id="PF02113">
    <property type="entry name" value="Peptidase_S13"/>
    <property type="match status" value="2"/>
</dbReference>
<gene>
    <name evidence="4" type="ORF">Oscil6304_5772</name>
</gene>
<feature type="region of interest" description="Disordered" evidence="3">
    <location>
        <begin position="40"/>
        <end position="68"/>
    </location>
</feature>
<sequence>MLSSVSKPAPTSSLPMLKTPRLTAAVLVTLSVLMTACNPSEAPQTEVPSAEASIAEIPTPEPPQTPKIAPLDNPDPTVTAAIAQYINSLSSQGFASENQGIWMQSGETLLAQHQGTTPLPAASLTKIATSLVALQTFGPEGEFVTQISATGPIENGELQGDLVIQGEGDPLFVWEEAMAIGNRLNEMGIQRVTGDLVILDKFYMNFETDPTIAGNLFLEGINGQIWPGEAETQYQTLPPGTARPQVAIAGTVRVAAAPPAELQPLVRHYSLPVVELLKRMNQYSNNPMAEMFADAVGGPQVVSQKAAVAAGVPPQEIQLINGSGLGEENIMSPRAACGLFLALERELQPHNMTIGDAIAIVGQDEGILNQRQIPRFSVVKSGSLNYVSALAGALPTQTQGSVWFVIMNGGSNLEGFRVQQEALLTQFVTQWGSVTALPPELSPNPLRKTKTSRSEIVKQ</sequence>
<proteinExistence type="inferred from homology"/>
<dbReference type="GO" id="GO:0006508">
    <property type="term" value="P:proteolysis"/>
    <property type="evidence" value="ECO:0007669"/>
    <property type="project" value="InterPro"/>
</dbReference>
<keyword evidence="5" id="KW-1185">Reference proteome</keyword>
<dbReference type="PATRIC" id="fig|56110.3.peg.7087"/>
<dbReference type="GO" id="GO:0000270">
    <property type="term" value="P:peptidoglycan metabolic process"/>
    <property type="evidence" value="ECO:0007669"/>
    <property type="project" value="TreeGrafter"/>
</dbReference>
<dbReference type="STRING" id="56110.Oscil6304_5772"/>
<evidence type="ECO:0000256" key="1">
    <source>
        <dbReference type="ARBA" id="ARBA00006096"/>
    </source>
</evidence>
<dbReference type="PANTHER" id="PTHR30023">
    <property type="entry name" value="D-ALANYL-D-ALANINE CARBOXYPEPTIDASE"/>
    <property type="match status" value="1"/>
</dbReference>
<evidence type="ECO:0000256" key="3">
    <source>
        <dbReference type="SAM" id="MobiDB-lite"/>
    </source>
</evidence>